<proteinExistence type="predicted"/>
<sequence length="184" mass="20342">MVEENTKKNEQENKTVVKTEKKGLKAVSLADIPKMQKIEIGNTTVTFNAGTEGIPSFTPDGQAIMNGRYPKNEYVPSVKSLGNVKIKVTKGFGSDNVELSYTVMKAIITQVENNPVTKMMVDIYATAEVVSQWRTGFETGTMDKDTILMLAERNGIPEDHVRALVFDEDVGFKTTAEDKFVVEA</sequence>
<reference evidence="1 2" key="1">
    <citation type="submission" date="2009-06" db="EMBL/GenBank/DDBJ databases">
        <title>Molecular Evidence for Microbiologically Influenced Corrosion from genome of Methanogen.</title>
        <authorList>
            <person name="Ito N."/>
            <person name="Tsurumaru H."/>
            <person name="Shimizu A."/>
            <person name="Harada T."/>
            <person name="Hosoyama A."/>
            <person name="Horikawa H."/>
            <person name="Wakai S."/>
            <person name="Sasaki K."/>
            <person name="Nishijima K."/>
            <person name="Ataku H."/>
            <person name="Yamazaki J."/>
            <person name="Mise M."/>
            <person name="Yamazaki S."/>
            <person name="Tanikawa S."/>
            <person name="Harayama S."/>
            <person name="Fujita N."/>
        </authorList>
    </citation>
    <scope>NUCLEOTIDE SEQUENCE [LARGE SCALE GENOMIC DNA]</scope>
    <source>
        <strain evidence="2">OS7 ( NBRC 103642)</strain>
    </source>
</reference>
<dbReference type="RefSeq" id="WP_119720460.1">
    <property type="nucleotide sequence ID" value="NZ_AP011528.1"/>
</dbReference>
<dbReference type="KEGG" id="mmao:MMOS7_00310"/>
<accession>A0A2Z5PRU1</accession>
<protein>
    <submittedName>
        <fullName evidence="1">Uncharacterized protein</fullName>
    </submittedName>
</protein>
<dbReference type="Proteomes" id="UP000263689">
    <property type="component" value="Chromosome"/>
</dbReference>
<evidence type="ECO:0000313" key="1">
    <source>
        <dbReference type="EMBL" id="BAP62117.1"/>
    </source>
</evidence>
<dbReference type="AlphaFoldDB" id="A0A2Z5PRU1"/>
<dbReference type="GeneID" id="37874497"/>
<gene>
    <name evidence="1" type="ORF">MMOS7_00310</name>
</gene>
<name>A0A2Z5PRU1_METMI</name>
<evidence type="ECO:0000313" key="2">
    <source>
        <dbReference type="Proteomes" id="UP000263689"/>
    </source>
</evidence>
<organism evidence="1 2">
    <name type="scientific">Methanococcus maripaludis OS7</name>
    <dbReference type="NCBI Taxonomy" id="637915"/>
    <lineage>
        <taxon>Archaea</taxon>
        <taxon>Methanobacteriati</taxon>
        <taxon>Methanobacteriota</taxon>
        <taxon>Methanomada group</taxon>
        <taxon>Methanococci</taxon>
        <taxon>Methanococcales</taxon>
        <taxon>Methanococcaceae</taxon>
        <taxon>Methanococcus</taxon>
    </lineage>
</organism>
<dbReference type="EMBL" id="AP011528">
    <property type="protein sequence ID" value="BAP62117.1"/>
    <property type="molecule type" value="Genomic_DNA"/>
</dbReference>